<dbReference type="Proteomes" id="UP000282613">
    <property type="component" value="Unassembled WGS sequence"/>
</dbReference>
<name>A0A0R3VTG1_TAEAS</name>
<evidence type="ECO:0000313" key="2">
    <source>
        <dbReference type="EMBL" id="VDK21169.1"/>
    </source>
</evidence>
<feature type="transmembrane region" description="Helical" evidence="1">
    <location>
        <begin position="105"/>
        <end position="126"/>
    </location>
</feature>
<sequence>MNTKFAHIFGALLTALLLFLAVGYHGWICIGSVFSEDCKHLGYMQTVGGLLITAGILICLAALIIILAIFRCADWLNLAALSVVILSTIFSAAGVFFYYNNTHTWSPFMATIAMTISFVLTALLLIDVISERVNSS</sequence>
<reference evidence="2 3" key="2">
    <citation type="submission" date="2018-11" db="EMBL/GenBank/DDBJ databases">
        <authorList>
            <consortium name="Pathogen Informatics"/>
        </authorList>
    </citation>
    <scope>NUCLEOTIDE SEQUENCE [LARGE SCALE GENOMIC DNA]</scope>
</reference>
<dbReference type="WBParaSite" id="TASK_0000052301-mRNA-1">
    <property type="protein sequence ID" value="TASK_0000052301-mRNA-1"/>
    <property type="gene ID" value="TASK_0000052301"/>
</dbReference>
<proteinExistence type="predicted"/>
<keyword evidence="3" id="KW-1185">Reference proteome</keyword>
<dbReference type="AlphaFoldDB" id="A0A0R3VTG1"/>
<gene>
    <name evidence="2" type="ORF">TASK_LOCUS524</name>
</gene>
<dbReference type="EMBL" id="UYRS01000070">
    <property type="protein sequence ID" value="VDK21169.1"/>
    <property type="molecule type" value="Genomic_DNA"/>
</dbReference>
<evidence type="ECO:0000313" key="4">
    <source>
        <dbReference type="WBParaSite" id="TASK_0000052301-mRNA-1"/>
    </source>
</evidence>
<evidence type="ECO:0000256" key="1">
    <source>
        <dbReference type="SAM" id="Phobius"/>
    </source>
</evidence>
<keyword evidence="1" id="KW-0812">Transmembrane</keyword>
<protein>
    <submittedName>
        <fullName evidence="4">Expressed conserved protein</fullName>
    </submittedName>
</protein>
<keyword evidence="1" id="KW-0472">Membrane</keyword>
<evidence type="ECO:0000313" key="3">
    <source>
        <dbReference type="Proteomes" id="UP000282613"/>
    </source>
</evidence>
<feature type="transmembrane region" description="Helical" evidence="1">
    <location>
        <begin position="77"/>
        <end position="99"/>
    </location>
</feature>
<dbReference type="OrthoDB" id="6270368at2759"/>
<keyword evidence="1" id="KW-1133">Transmembrane helix</keyword>
<reference evidence="4" key="1">
    <citation type="submission" date="2017-02" db="UniProtKB">
        <authorList>
            <consortium name="WormBaseParasite"/>
        </authorList>
    </citation>
    <scope>IDENTIFICATION</scope>
</reference>
<organism evidence="4">
    <name type="scientific">Taenia asiatica</name>
    <name type="common">Asian tapeworm</name>
    <dbReference type="NCBI Taxonomy" id="60517"/>
    <lineage>
        <taxon>Eukaryota</taxon>
        <taxon>Metazoa</taxon>
        <taxon>Spiralia</taxon>
        <taxon>Lophotrochozoa</taxon>
        <taxon>Platyhelminthes</taxon>
        <taxon>Cestoda</taxon>
        <taxon>Eucestoda</taxon>
        <taxon>Cyclophyllidea</taxon>
        <taxon>Taeniidae</taxon>
        <taxon>Taenia</taxon>
    </lineage>
</organism>
<feature type="transmembrane region" description="Helical" evidence="1">
    <location>
        <begin position="51"/>
        <end position="70"/>
    </location>
</feature>
<accession>A0A0R3VTG1</accession>